<evidence type="ECO:0000313" key="2">
    <source>
        <dbReference type="EMBL" id="GGF48270.1"/>
    </source>
</evidence>
<comment type="caution">
    <text evidence="2">The sequence shown here is derived from an EMBL/GenBank/DDBJ whole genome shotgun (WGS) entry which is preliminary data.</text>
</comment>
<organism evidence="2 3">
    <name type="scientific">Echinicola rosea</name>
    <dbReference type="NCBI Taxonomy" id="1807691"/>
    <lineage>
        <taxon>Bacteria</taxon>
        <taxon>Pseudomonadati</taxon>
        <taxon>Bacteroidota</taxon>
        <taxon>Cytophagia</taxon>
        <taxon>Cytophagales</taxon>
        <taxon>Cyclobacteriaceae</taxon>
        <taxon>Echinicola</taxon>
    </lineage>
</organism>
<evidence type="ECO:0000259" key="1">
    <source>
        <dbReference type="PROSITE" id="PS52044"/>
    </source>
</evidence>
<dbReference type="Proteomes" id="UP000647339">
    <property type="component" value="Unassembled WGS sequence"/>
</dbReference>
<feature type="domain" description="VLRF1" evidence="1">
    <location>
        <begin position="64"/>
        <end position="204"/>
    </location>
</feature>
<name>A0ABQ1VBC8_9BACT</name>
<protein>
    <recommendedName>
        <fullName evidence="1">VLRF1 domain-containing protein</fullName>
    </recommendedName>
</protein>
<reference evidence="3" key="1">
    <citation type="journal article" date="2019" name="Int. J. Syst. Evol. Microbiol.">
        <title>The Global Catalogue of Microorganisms (GCM) 10K type strain sequencing project: providing services to taxonomists for standard genome sequencing and annotation.</title>
        <authorList>
            <consortium name="The Broad Institute Genomics Platform"/>
            <consortium name="The Broad Institute Genome Sequencing Center for Infectious Disease"/>
            <person name="Wu L."/>
            <person name="Ma J."/>
        </authorList>
    </citation>
    <scope>NUCLEOTIDE SEQUENCE [LARGE SCALE GENOMIC DNA]</scope>
    <source>
        <strain evidence="3">CGMCC 1.15407</strain>
    </source>
</reference>
<sequence>MNEKLIAATDCPVLIKQLTSMVDEVVYDEGKNTLNFYQEEKKCAQLRLPIFWNSPEKMSQNQPEETNYVLLIVRSGIAAVGYFENGENIDHKVFRAYMVRKKQGKSQIKHLKTKGKSRAGSRVRLAETMAFFEAINTRLKHYFDVYRVDKIGVSYATTLVPYVFGSKVETPFTKDDPRIFKIPKHVANPTYESLLETNLFMLKAAVKYEDHIASAITSIHDNTNNDEDLEDW</sequence>
<dbReference type="EMBL" id="BMIU01000029">
    <property type="protein sequence ID" value="GGF48270.1"/>
    <property type="molecule type" value="Genomic_DNA"/>
</dbReference>
<proteinExistence type="predicted"/>
<dbReference type="PROSITE" id="PS52044">
    <property type="entry name" value="VLRF1"/>
    <property type="match status" value="1"/>
</dbReference>
<dbReference type="InterPro" id="IPR041175">
    <property type="entry name" value="VLRF1/Vms1"/>
</dbReference>
<dbReference type="Pfam" id="PF18826">
    <property type="entry name" value="bVLRF1"/>
    <property type="match status" value="1"/>
</dbReference>
<keyword evidence="3" id="KW-1185">Reference proteome</keyword>
<dbReference type="RefSeq" id="WP_137403778.1">
    <property type="nucleotide sequence ID" value="NZ_BMIU01000029.1"/>
</dbReference>
<gene>
    <name evidence="2" type="ORF">GCM10011339_41090</name>
</gene>
<evidence type="ECO:0000313" key="3">
    <source>
        <dbReference type="Proteomes" id="UP000647339"/>
    </source>
</evidence>
<accession>A0ABQ1VBC8</accession>